<gene>
    <name evidence="1" type="ORF">FKW44_020558</name>
</gene>
<feature type="non-terminal residue" evidence="1">
    <location>
        <position position="1"/>
    </location>
</feature>
<keyword evidence="2" id="KW-1185">Reference proteome</keyword>
<protein>
    <submittedName>
        <fullName evidence="1">Centrosomal and chromosomal factorlike</fullName>
    </submittedName>
</protein>
<accession>A0A7T8GXH5</accession>
<dbReference type="EMBL" id="CP045903">
    <property type="protein sequence ID" value="QQP39617.1"/>
    <property type="molecule type" value="Genomic_DNA"/>
</dbReference>
<name>A0A7T8GXH5_CALRO</name>
<dbReference type="Proteomes" id="UP000595437">
    <property type="component" value="Chromosome 14"/>
</dbReference>
<proteinExistence type="predicted"/>
<dbReference type="AlphaFoldDB" id="A0A7T8GXH5"/>
<reference evidence="2" key="1">
    <citation type="submission" date="2021-01" db="EMBL/GenBank/DDBJ databases">
        <title>Caligus Genome Assembly.</title>
        <authorList>
            <person name="Gallardo-Escarate C."/>
        </authorList>
    </citation>
    <scope>NUCLEOTIDE SEQUENCE [LARGE SCALE GENOMIC DNA]</scope>
</reference>
<evidence type="ECO:0000313" key="1">
    <source>
        <dbReference type="EMBL" id="QQP39617.1"/>
    </source>
</evidence>
<organism evidence="1 2">
    <name type="scientific">Caligus rogercresseyi</name>
    <name type="common">Sea louse</name>
    <dbReference type="NCBI Taxonomy" id="217165"/>
    <lineage>
        <taxon>Eukaryota</taxon>
        <taxon>Metazoa</taxon>
        <taxon>Ecdysozoa</taxon>
        <taxon>Arthropoda</taxon>
        <taxon>Crustacea</taxon>
        <taxon>Multicrustacea</taxon>
        <taxon>Hexanauplia</taxon>
        <taxon>Copepoda</taxon>
        <taxon>Siphonostomatoida</taxon>
        <taxon>Caligidae</taxon>
        <taxon>Caligus</taxon>
    </lineage>
</organism>
<sequence>PTQHYPMPCCTPAYDSSCYPSYDNSSKRSCRRSPTDLAGFRRQQHLMHLQAQFSLYVRRQETFWT</sequence>
<evidence type="ECO:0000313" key="2">
    <source>
        <dbReference type="Proteomes" id="UP000595437"/>
    </source>
</evidence>